<feature type="transmembrane region" description="Helical" evidence="6">
    <location>
        <begin position="211"/>
        <end position="235"/>
    </location>
</feature>
<protein>
    <recommendedName>
        <fullName evidence="9">Polysaccharide biosynthesis protein C-terminal domain-containing protein</fullName>
    </recommendedName>
</protein>
<gene>
    <name evidence="7" type="ORF">B4918_29550</name>
</gene>
<accession>A0A9W3TIH7</accession>
<evidence type="ECO:0008006" key="9">
    <source>
        <dbReference type="Google" id="ProtNLM"/>
    </source>
</evidence>
<dbReference type="AlphaFoldDB" id="A0A9W3TIH7"/>
<name>A0A9W3TIH7_BACTU</name>
<proteinExistence type="predicted"/>
<feature type="transmembrane region" description="Helical" evidence="6">
    <location>
        <begin position="295"/>
        <end position="314"/>
    </location>
</feature>
<keyword evidence="3 6" id="KW-0812">Transmembrane</keyword>
<evidence type="ECO:0000256" key="6">
    <source>
        <dbReference type="SAM" id="Phobius"/>
    </source>
</evidence>
<dbReference type="Pfam" id="PF01943">
    <property type="entry name" value="Polysacc_synt"/>
    <property type="match status" value="1"/>
</dbReference>
<feature type="transmembrane region" description="Helical" evidence="6">
    <location>
        <begin position="82"/>
        <end position="107"/>
    </location>
</feature>
<evidence type="ECO:0000256" key="1">
    <source>
        <dbReference type="ARBA" id="ARBA00004651"/>
    </source>
</evidence>
<feature type="transmembrane region" description="Helical" evidence="6">
    <location>
        <begin position="12"/>
        <end position="34"/>
    </location>
</feature>
<feature type="transmembrane region" description="Helical" evidence="6">
    <location>
        <begin position="142"/>
        <end position="167"/>
    </location>
</feature>
<feature type="transmembrane region" description="Helical" evidence="6">
    <location>
        <begin position="410"/>
        <end position="427"/>
    </location>
</feature>
<keyword evidence="5 6" id="KW-0472">Membrane</keyword>
<organism evidence="7 8">
    <name type="scientific">Bacillus thuringiensis</name>
    <dbReference type="NCBI Taxonomy" id="1428"/>
    <lineage>
        <taxon>Bacteria</taxon>
        <taxon>Bacillati</taxon>
        <taxon>Bacillota</taxon>
        <taxon>Bacilli</taxon>
        <taxon>Bacillales</taxon>
        <taxon>Bacillaceae</taxon>
        <taxon>Bacillus</taxon>
        <taxon>Bacillus cereus group</taxon>
    </lineage>
</organism>
<reference evidence="7 8" key="1">
    <citation type="submission" date="2017-03" db="EMBL/GenBank/DDBJ databases">
        <title>Complete genome sequence of Bacillus thuringiensis L-7601, a novel melanin producing strain.</title>
        <authorList>
            <person name="Cai J."/>
            <person name="Cao Z."/>
            <person name="Tan T."/>
        </authorList>
    </citation>
    <scope>NUCLEOTIDE SEQUENCE [LARGE SCALE GENOMIC DNA]</scope>
    <source>
        <strain evidence="7 8">L-7601</strain>
    </source>
</reference>
<evidence type="ECO:0000256" key="4">
    <source>
        <dbReference type="ARBA" id="ARBA00022989"/>
    </source>
</evidence>
<dbReference type="EMBL" id="CP020002">
    <property type="protein sequence ID" value="AQY41842.1"/>
    <property type="molecule type" value="Genomic_DNA"/>
</dbReference>
<dbReference type="PANTHER" id="PTHR30250">
    <property type="entry name" value="PST FAMILY PREDICTED COLANIC ACID TRANSPORTER"/>
    <property type="match status" value="1"/>
</dbReference>
<evidence type="ECO:0000313" key="7">
    <source>
        <dbReference type="EMBL" id="AQY41842.1"/>
    </source>
</evidence>
<keyword evidence="2" id="KW-1003">Cell membrane</keyword>
<evidence type="ECO:0000256" key="2">
    <source>
        <dbReference type="ARBA" id="ARBA00022475"/>
    </source>
</evidence>
<comment type="subcellular location">
    <subcellularLocation>
        <location evidence="1">Cell membrane</location>
        <topology evidence="1">Multi-pass membrane protein</topology>
    </subcellularLocation>
</comment>
<evidence type="ECO:0000256" key="5">
    <source>
        <dbReference type="ARBA" id="ARBA00023136"/>
    </source>
</evidence>
<keyword evidence="4 6" id="KW-1133">Transmembrane helix</keyword>
<evidence type="ECO:0000256" key="3">
    <source>
        <dbReference type="ARBA" id="ARBA00022692"/>
    </source>
</evidence>
<dbReference type="InterPro" id="IPR002797">
    <property type="entry name" value="Polysacc_synth"/>
</dbReference>
<feature type="transmembrane region" description="Helical" evidence="6">
    <location>
        <begin position="113"/>
        <end position="130"/>
    </location>
</feature>
<dbReference type="PANTHER" id="PTHR30250:SF11">
    <property type="entry name" value="O-ANTIGEN TRANSPORTER-RELATED"/>
    <property type="match status" value="1"/>
</dbReference>
<dbReference type="Proteomes" id="UP000191057">
    <property type="component" value="Chromosome"/>
</dbReference>
<dbReference type="InterPro" id="IPR050833">
    <property type="entry name" value="Poly_Biosynth_Transport"/>
</dbReference>
<dbReference type="RefSeq" id="WP_079246197.1">
    <property type="nucleotide sequence ID" value="NZ_JARSYF010000023.1"/>
</dbReference>
<feature type="transmembrane region" description="Helical" evidence="6">
    <location>
        <begin position="46"/>
        <end position="70"/>
    </location>
</feature>
<feature type="transmembrane region" description="Helical" evidence="6">
    <location>
        <begin position="255"/>
        <end position="274"/>
    </location>
</feature>
<sequence length="466" mass="52939">MLGSSFNKKVGIYFIGMLSSKVLSVLLIPIYAFYVSADVLGYYDYTLTIMSILIPCIYIAIWEAVLRFILSEKDEIEKKTAIATSAIFSLFMTCILIIGIVIYGNLFMDETRVMLSIAIMFASYGLANIWQYFARAFEENRVYVYAGIIGTIINFILVVLLVCIFKLGIQGLFISYIFGQASILIFIESKINVWQYIKMKYFKIDMLKRMLMFSAPLVLNLTSIWLMSAFGRFIITKKISMDANGLFSFASKFSLIVTMIGSVVTMAIIEEAITSAKTKGFNSNFTRTIESIFKIFQSIILIAVPLIVIFYNIIHKTDYYTSMQYAPWLLLYAVATTMSSNLGSVFQAINKTKYQFTTTVMGALVTVALSYGLISIIGIYAVIIGQIMGGIVMMLMRYRLINKYIDFKMKWMPIVGMTALFLGITVVCLNSNLVINIIILLLIMVFLGYQNWNYVKQGYQLIRNRF</sequence>
<feature type="transmembrane region" description="Helical" evidence="6">
    <location>
        <begin position="173"/>
        <end position="191"/>
    </location>
</feature>
<feature type="transmembrane region" description="Helical" evidence="6">
    <location>
        <begin position="326"/>
        <end position="349"/>
    </location>
</feature>
<evidence type="ECO:0000313" key="8">
    <source>
        <dbReference type="Proteomes" id="UP000191057"/>
    </source>
</evidence>
<dbReference type="GO" id="GO:0005886">
    <property type="term" value="C:plasma membrane"/>
    <property type="evidence" value="ECO:0007669"/>
    <property type="project" value="UniProtKB-SubCell"/>
</dbReference>